<feature type="compositionally biased region" description="Polar residues" evidence="2">
    <location>
        <begin position="174"/>
        <end position="183"/>
    </location>
</feature>
<evidence type="ECO:0000256" key="1">
    <source>
        <dbReference type="ARBA" id="ARBA00023242"/>
    </source>
</evidence>
<dbReference type="GO" id="GO:0008270">
    <property type="term" value="F:zinc ion binding"/>
    <property type="evidence" value="ECO:0007669"/>
    <property type="project" value="InterPro"/>
</dbReference>
<keyword evidence="1" id="KW-0539">Nucleus</keyword>
<feature type="region of interest" description="Disordered" evidence="2">
    <location>
        <begin position="337"/>
        <end position="362"/>
    </location>
</feature>
<feature type="region of interest" description="Disordered" evidence="2">
    <location>
        <begin position="48"/>
        <end position="76"/>
    </location>
</feature>
<dbReference type="PANTHER" id="PTHR31668:SF30">
    <property type="entry name" value="ZN(II)2CYS6 TRANSCRIPTION FACTOR (EUROFUNG)"/>
    <property type="match status" value="1"/>
</dbReference>
<feature type="region of interest" description="Disordered" evidence="2">
    <location>
        <begin position="203"/>
        <end position="241"/>
    </location>
</feature>
<feature type="region of interest" description="Disordered" evidence="2">
    <location>
        <begin position="253"/>
        <end position="272"/>
    </location>
</feature>
<proteinExistence type="predicted"/>
<dbReference type="Pfam" id="PF04082">
    <property type="entry name" value="Fungal_trans"/>
    <property type="match status" value="1"/>
</dbReference>
<evidence type="ECO:0000259" key="3">
    <source>
        <dbReference type="SMART" id="SM00906"/>
    </source>
</evidence>
<feature type="region of interest" description="Disordered" evidence="2">
    <location>
        <begin position="109"/>
        <end position="143"/>
    </location>
</feature>
<feature type="domain" description="Xylanolytic transcriptional activator regulatory" evidence="3">
    <location>
        <begin position="489"/>
        <end position="562"/>
    </location>
</feature>
<reference evidence="4" key="1">
    <citation type="submission" date="2014-08" db="EMBL/GenBank/DDBJ databases">
        <authorList>
            <person name="Sharma Rahul"/>
            <person name="Thines Marco"/>
        </authorList>
    </citation>
    <scope>NUCLEOTIDE SEQUENCE</scope>
</reference>
<organism evidence="4">
    <name type="scientific">Phaffia rhodozyma</name>
    <name type="common">Yeast</name>
    <name type="synonym">Xanthophyllomyces dendrorhous</name>
    <dbReference type="NCBI Taxonomy" id="264483"/>
    <lineage>
        <taxon>Eukaryota</taxon>
        <taxon>Fungi</taxon>
        <taxon>Dikarya</taxon>
        <taxon>Basidiomycota</taxon>
        <taxon>Agaricomycotina</taxon>
        <taxon>Tremellomycetes</taxon>
        <taxon>Cystofilobasidiales</taxon>
        <taxon>Mrakiaceae</taxon>
        <taxon>Phaffia</taxon>
    </lineage>
</organism>
<feature type="compositionally biased region" description="Polar residues" evidence="2">
    <location>
        <begin position="203"/>
        <end position="219"/>
    </location>
</feature>
<protein>
    <submittedName>
        <fullName evidence="4">Quinate utilization pathway activator</fullName>
    </submittedName>
</protein>
<evidence type="ECO:0000256" key="2">
    <source>
        <dbReference type="SAM" id="MobiDB-lite"/>
    </source>
</evidence>
<feature type="compositionally biased region" description="Low complexity" evidence="2">
    <location>
        <begin position="48"/>
        <end position="69"/>
    </location>
</feature>
<evidence type="ECO:0000313" key="4">
    <source>
        <dbReference type="EMBL" id="CED83905.1"/>
    </source>
</evidence>
<dbReference type="EMBL" id="LN483157">
    <property type="protein sequence ID" value="CED83905.1"/>
    <property type="molecule type" value="Genomic_DNA"/>
</dbReference>
<dbReference type="PANTHER" id="PTHR31668">
    <property type="entry name" value="GLUCOSE TRANSPORT TRANSCRIPTION REGULATOR RGT1-RELATED-RELATED"/>
    <property type="match status" value="1"/>
</dbReference>
<feature type="compositionally biased region" description="Polar residues" evidence="2">
    <location>
        <begin position="109"/>
        <end position="129"/>
    </location>
</feature>
<accession>A0A0F7STK9</accession>
<dbReference type="InterPro" id="IPR050797">
    <property type="entry name" value="Carb_Metab_Trans_Reg"/>
</dbReference>
<feature type="compositionally biased region" description="Basic and acidic residues" evidence="2">
    <location>
        <begin position="1"/>
        <end position="15"/>
    </location>
</feature>
<dbReference type="AlphaFoldDB" id="A0A0F7STK9"/>
<sequence>MNREAAEAAENRESLMSKGSLLSNNGSRFPMPELKHLSSANSLSTISISTAQSSSESPGGSSGSVSSEPTGKMSSFVSSALSALGIDQAAQPTPQRRHTVDGLIQDNSQLTEDDPVSSQWPNFTRSGSLSRVDDHPNHLGSDLSSLQRHAFPSMSFASLTLPPIAPSPPVGSPTGYSQRSPSENYALSLSGMSEFHAVSQAPLPQSQHNHQLRQPQLPSDRSPKEMSSSFPKSHLSSHLRGDSSYLMSSQISSANKTSDLPSAMHEDSPSFAEEFNSGTRGFQHILSEERSSAITPPTSTSSNGPAPATIFTPPAVHPYRSSAEKIFSQLGERMPTGLSDSGSTVGLEVATSDTSTPRSDATSKRLHSIEDILPRDAAIYIISLFFDYVWPLTPCLHQPTFIADLSARREERDSLFFALVMSTLAATLVQVPKVYVPVENSQVRGLAGRCQKASRAITINAYDPPTFLMVIIRYFDCVYHFVIGKPGANTASFAEALDIAVSLGLHRRESYIDLDPIEDELRRRIYWLLFVADKSMACLIDRIITIQIENISTPLPTEIDDEFITRQAYLPQPSTRTPIIVGFNLATKIFALLGSILQAQRETKRHPPVGAEEVLHKLRVVASFISDMASVLRDIPTAFVQQDSFDSAANSPCHGWEEEAKTQLTLFFSDPTSSRENAKDAFLVSQGNIYVTQALVRFVLIQYRDELLDMSGAIGSPSRKAAELVIQERAGAFDRREAVAVDLLNALHRIPIQSLAVNGPSLVQKVRFVASTLLEIDADTTMNKSEPISGRLNAYLWDFLSVLSEIEKNFSE</sequence>
<feature type="region of interest" description="Disordered" evidence="2">
    <location>
        <begin position="159"/>
        <end position="183"/>
    </location>
</feature>
<dbReference type="GO" id="GO:0003677">
    <property type="term" value="F:DNA binding"/>
    <property type="evidence" value="ECO:0007669"/>
    <property type="project" value="InterPro"/>
</dbReference>
<dbReference type="InterPro" id="IPR007219">
    <property type="entry name" value="XnlR_reg_dom"/>
</dbReference>
<feature type="region of interest" description="Disordered" evidence="2">
    <location>
        <begin position="1"/>
        <end position="36"/>
    </location>
</feature>
<dbReference type="GO" id="GO:0006351">
    <property type="term" value="P:DNA-templated transcription"/>
    <property type="evidence" value="ECO:0007669"/>
    <property type="project" value="InterPro"/>
</dbReference>
<name>A0A0F7STK9_PHARH</name>
<dbReference type="SMART" id="SM00906">
    <property type="entry name" value="Fungal_trans"/>
    <property type="match status" value="1"/>
</dbReference>
<dbReference type="CDD" id="cd12148">
    <property type="entry name" value="fungal_TF_MHR"/>
    <property type="match status" value="1"/>
</dbReference>
<feature type="compositionally biased region" description="Polar residues" evidence="2">
    <location>
        <begin position="351"/>
        <end position="360"/>
    </location>
</feature>
<feature type="compositionally biased region" description="Low complexity" evidence="2">
    <location>
        <begin position="227"/>
        <end position="238"/>
    </location>
</feature>